<accession>A0A7X0TSA9</accession>
<sequence length="463" mass="51646">MTNNNPTVNQENNAFTSLIGLVFVFLIIALLNVPVLITIWENSFDDGTYSHAYLIPFISMFLYYKLAKTGQLTYRSKLSSIPLLLLVFSAAFFFIMSTAQISLGYWAGILAILLSGVLLIYRTSWQVLFPSLFLVFLFPGWGLLTALLQKVAVSAVTFLMSFTGIPTFVEGNFVTIPAGVFEIADGCSGLRYLIVSLAISSLFNFLYIKNIRKAVLFFAVAILGALITNWIRITALILIGEYTDMQSSLMTDHNTFGWYLYAPFMVILFMWGNKLADNDQLSVEITSNSAESKLYPAVVNSLALLFIIVISSTSIKTLTLSNSNISHTPTTMPSIAPIINNYSHLELAPDTGNTLYLKYFFNGALANGKPTAHYNNFIPVDWRSVQEETVGLWKYITIVNKNNVALVRYTFEINGQRTASSGAFKKQRIIAALTGNSNTYLLWQYTPCLNNCNQEKLNLQKAI</sequence>
<evidence type="ECO:0000256" key="1">
    <source>
        <dbReference type="ARBA" id="ARBA00004651"/>
    </source>
</evidence>
<dbReference type="InterPro" id="IPR013426">
    <property type="entry name" value="EpsH-like"/>
</dbReference>
<dbReference type="NCBIfam" id="TIGR04178">
    <property type="entry name" value="exo_archaeo"/>
    <property type="match status" value="1"/>
</dbReference>
<feature type="transmembrane region" description="Helical" evidence="8">
    <location>
        <begin position="189"/>
        <end position="208"/>
    </location>
</feature>
<dbReference type="AlphaFoldDB" id="A0A7X0TSA9"/>
<comment type="caution">
    <text evidence="9">The sequence shown here is derived from an EMBL/GenBank/DDBJ whole genome shotgun (WGS) entry which is preliminary data.</text>
</comment>
<dbReference type="RefSeq" id="WP_184421942.1">
    <property type="nucleotide sequence ID" value="NZ_AP027362.1"/>
</dbReference>
<name>A0A7X0TSA9_9GAMM</name>
<comment type="subcellular location">
    <subcellularLocation>
        <location evidence="1">Cell membrane</location>
        <topology evidence="1">Multi-pass membrane protein</topology>
    </subcellularLocation>
</comment>
<reference evidence="9 10" key="1">
    <citation type="submission" date="2020-08" db="EMBL/GenBank/DDBJ databases">
        <title>Genomic Encyclopedia of Type Strains, Phase IV (KMG-IV): sequencing the most valuable type-strain genomes for metagenomic binning, comparative biology and taxonomic classification.</title>
        <authorList>
            <person name="Goeker M."/>
        </authorList>
    </citation>
    <scope>NUCLEOTIDE SEQUENCE [LARGE SCALE GENOMIC DNA]</scope>
    <source>
        <strain evidence="9 10">DSM 26287</strain>
    </source>
</reference>
<feature type="transmembrane region" description="Helical" evidence="8">
    <location>
        <begin position="215"/>
        <end position="238"/>
    </location>
</feature>
<dbReference type="GO" id="GO:0006508">
    <property type="term" value="P:proteolysis"/>
    <property type="evidence" value="ECO:0007669"/>
    <property type="project" value="UniProtKB-KW"/>
</dbReference>
<dbReference type="Proteomes" id="UP000537141">
    <property type="component" value="Unassembled WGS sequence"/>
</dbReference>
<keyword evidence="5" id="KW-0378">Hydrolase</keyword>
<keyword evidence="2" id="KW-1003">Cell membrane</keyword>
<dbReference type="GO" id="GO:0008233">
    <property type="term" value="F:peptidase activity"/>
    <property type="evidence" value="ECO:0007669"/>
    <property type="project" value="UniProtKB-KW"/>
</dbReference>
<dbReference type="NCBIfam" id="TIGR02602">
    <property type="entry name" value="8TM_EpsH"/>
    <property type="match status" value="1"/>
</dbReference>
<feature type="transmembrane region" description="Helical" evidence="8">
    <location>
        <begin position="258"/>
        <end position="276"/>
    </location>
</feature>
<dbReference type="GO" id="GO:0005886">
    <property type="term" value="C:plasma membrane"/>
    <property type="evidence" value="ECO:0007669"/>
    <property type="project" value="UniProtKB-SubCell"/>
</dbReference>
<keyword evidence="4 8" id="KW-0812">Transmembrane</keyword>
<feature type="transmembrane region" description="Helical" evidence="8">
    <location>
        <begin position="49"/>
        <end position="66"/>
    </location>
</feature>
<dbReference type="Pfam" id="PF09721">
    <property type="entry name" value="Exosortase_EpsH"/>
    <property type="match status" value="1"/>
</dbReference>
<proteinExistence type="predicted"/>
<evidence type="ECO:0000256" key="6">
    <source>
        <dbReference type="ARBA" id="ARBA00022989"/>
    </source>
</evidence>
<evidence type="ECO:0000313" key="10">
    <source>
        <dbReference type="Proteomes" id="UP000537141"/>
    </source>
</evidence>
<dbReference type="InterPro" id="IPR019127">
    <property type="entry name" value="Exosortase"/>
</dbReference>
<dbReference type="EMBL" id="JACHHU010000002">
    <property type="protein sequence ID" value="MBB6541919.1"/>
    <property type="molecule type" value="Genomic_DNA"/>
</dbReference>
<keyword evidence="7 8" id="KW-0472">Membrane</keyword>
<feature type="transmembrane region" description="Helical" evidence="8">
    <location>
        <begin position="14"/>
        <end position="37"/>
    </location>
</feature>
<feature type="transmembrane region" description="Helical" evidence="8">
    <location>
        <begin position="103"/>
        <end position="121"/>
    </location>
</feature>
<feature type="transmembrane region" description="Helical" evidence="8">
    <location>
        <begin position="297"/>
        <end position="315"/>
    </location>
</feature>
<evidence type="ECO:0000256" key="7">
    <source>
        <dbReference type="ARBA" id="ARBA00023136"/>
    </source>
</evidence>
<keyword evidence="6 8" id="KW-1133">Transmembrane helix</keyword>
<evidence type="ECO:0000256" key="2">
    <source>
        <dbReference type="ARBA" id="ARBA00022475"/>
    </source>
</evidence>
<protein>
    <submittedName>
        <fullName evidence="9">Exosortase A</fullName>
    </submittedName>
</protein>
<feature type="transmembrane region" description="Helical" evidence="8">
    <location>
        <begin position="78"/>
        <end position="96"/>
    </location>
</feature>
<gene>
    <name evidence="9" type="ORF">HNQ55_000394</name>
</gene>
<keyword evidence="3" id="KW-0645">Protease</keyword>
<organism evidence="9 10">
    <name type="scientific">Thalassotalea piscium</name>
    <dbReference type="NCBI Taxonomy" id="1230533"/>
    <lineage>
        <taxon>Bacteria</taxon>
        <taxon>Pseudomonadati</taxon>
        <taxon>Pseudomonadota</taxon>
        <taxon>Gammaproteobacteria</taxon>
        <taxon>Alteromonadales</taxon>
        <taxon>Colwelliaceae</taxon>
        <taxon>Thalassotalea</taxon>
    </lineage>
</organism>
<evidence type="ECO:0000256" key="8">
    <source>
        <dbReference type="SAM" id="Phobius"/>
    </source>
</evidence>
<feature type="transmembrane region" description="Helical" evidence="8">
    <location>
        <begin position="127"/>
        <end position="144"/>
    </location>
</feature>
<keyword evidence="10" id="KW-1185">Reference proteome</keyword>
<evidence type="ECO:0000256" key="4">
    <source>
        <dbReference type="ARBA" id="ARBA00022692"/>
    </source>
</evidence>
<evidence type="ECO:0000313" key="9">
    <source>
        <dbReference type="EMBL" id="MBB6541919.1"/>
    </source>
</evidence>
<dbReference type="InterPro" id="IPR026392">
    <property type="entry name" value="Exo/Archaeosortase_dom"/>
</dbReference>
<evidence type="ECO:0000256" key="5">
    <source>
        <dbReference type="ARBA" id="ARBA00022801"/>
    </source>
</evidence>
<evidence type="ECO:0000256" key="3">
    <source>
        <dbReference type="ARBA" id="ARBA00022670"/>
    </source>
</evidence>